<feature type="compositionally biased region" description="Polar residues" evidence="1">
    <location>
        <begin position="270"/>
        <end position="280"/>
    </location>
</feature>
<feature type="compositionally biased region" description="Pro residues" evidence="1">
    <location>
        <begin position="259"/>
        <end position="269"/>
    </location>
</feature>
<comment type="caution">
    <text evidence="2">The sequence shown here is derived from an EMBL/GenBank/DDBJ whole genome shotgun (WGS) entry which is preliminary data.</text>
</comment>
<protein>
    <recommendedName>
        <fullName evidence="4">Protein YOP1</fullName>
    </recommendedName>
</protein>
<feature type="compositionally biased region" description="Acidic residues" evidence="1">
    <location>
        <begin position="371"/>
        <end position="386"/>
    </location>
</feature>
<gene>
    <name evidence="2" type="ORF">ONZ51_g10117</name>
</gene>
<reference evidence="2" key="1">
    <citation type="submission" date="2022-11" db="EMBL/GenBank/DDBJ databases">
        <title>Genome Sequence of Cubamyces cubensis.</title>
        <authorList>
            <person name="Buettner E."/>
        </authorList>
    </citation>
    <scope>NUCLEOTIDE SEQUENCE</scope>
    <source>
        <strain evidence="2">MPL-01</strain>
    </source>
</reference>
<feature type="region of interest" description="Disordered" evidence="1">
    <location>
        <begin position="430"/>
        <end position="476"/>
    </location>
</feature>
<evidence type="ECO:0000313" key="3">
    <source>
        <dbReference type="Proteomes" id="UP001215151"/>
    </source>
</evidence>
<feature type="compositionally biased region" description="Polar residues" evidence="1">
    <location>
        <begin position="430"/>
        <end position="443"/>
    </location>
</feature>
<accession>A0AAD7TK39</accession>
<feature type="region of interest" description="Disordered" evidence="1">
    <location>
        <begin position="259"/>
        <end position="416"/>
    </location>
</feature>
<feature type="compositionally biased region" description="Polar residues" evidence="1">
    <location>
        <begin position="607"/>
        <end position="630"/>
    </location>
</feature>
<dbReference type="AlphaFoldDB" id="A0AAD7TK39"/>
<feature type="compositionally biased region" description="Polar residues" evidence="1">
    <location>
        <begin position="196"/>
        <end position="216"/>
    </location>
</feature>
<feature type="compositionally biased region" description="Polar residues" evidence="1">
    <location>
        <begin position="564"/>
        <end position="589"/>
    </location>
</feature>
<dbReference type="Pfam" id="PF03134">
    <property type="entry name" value="TB2_DP1_HVA22"/>
    <property type="match status" value="1"/>
</dbReference>
<evidence type="ECO:0000313" key="2">
    <source>
        <dbReference type="EMBL" id="KAJ8463643.1"/>
    </source>
</evidence>
<evidence type="ECO:0008006" key="4">
    <source>
        <dbReference type="Google" id="ProtNLM"/>
    </source>
</evidence>
<organism evidence="2 3">
    <name type="scientific">Trametes cubensis</name>
    <dbReference type="NCBI Taxonomy" id="1111947"/>
    <lineage>
        <taxon>Eukaryota</taxon>
        <taxon>Fungi</taxon>
        <taxon>Dikarya</taxon>
        <taxon>Basidiomycota</taxon>
        <taxon>Agaricomycotina</taxon>
        <taxon>Agaricomycetes</taxon>
        <taxon>Polyporales</taxon>
        <taxon>Polyporaceae</taxon>
        <taxon>Trametes</taxon>
    </lineage>
</organism>
<feature type="compositionally biased region" description="Low complexity" evidence="1">
    <location>
        <begin position="444"/>
        <end position="458"/>
    </location>
</feature>
<feature type="region of interest" description="Disordered" evidence="1">
    <location>
        <begin position="166"/>
        <end position="218"/>
    </location>
</feature>
<sequence length="630" mass="68752">MPLVVPVLRLAYVFLNIFDTFKVLRLPPPSARNGGQPSARAMSQRKRAMKGTMTVWMVWACFTLYERWVETFVWLFVPFYSEIKALVIVFFLLTRAKGAEPIFLHIIRPAIKPYSGVLDALFDGLSSAGDLLILIASIPLQTVQGYYRRWTSALDPPDVDVRSWHKDAPRAGGRPTAHRAYVSEANGDPRPHATRDASTGSMRQTRTSVATGSSTPAHEIWYPPASAFADELNPHSGLPTPPIEHQAAASIADEWRQYPPFPSAYPPTPMSTSSHLSSGGPTLAAPRPVRPSDAHFTGIPEESDSDDDASPPSRQGFRRSLLLPREPQNPGSAGGMSDEIQMKGVPQTRSPQPPTPVTTTVDDSHNLSEMIVDEDDTYMDEEEDDFNVTLRTPHPRKHNEAEGMLSDDEMITPPPSAIAFTMSLDSQVSHFSRSTALSTTDNGSSLRTRTTSISTTPPSSVPDAVSLAGRKRRLPRYAEDNIKFNVRVSPKKARVASRVASTRASSRSTTVSRQRSKANAQSVPEKADLADKDEDAPSDVPSVGAKRQKTAGGRVARPKPQRMASEQTVRGTSTRPASTRSAPSRQPSTRIPAVRKERPQLLKKPSAVSTTSAGTTRVQASSSKAQPKID</sequence>
<feature type="region of interest" description="Disordered" evidence="1">
    <location>
        <begin position="490"/>
        <end position="630"/>
    </location>
</feature>
<name>A0AAD7TK39_9APHY</name>
<dbReference type="EMBL" id="JAPEVG010000380">
    <property type="protein sequence ID" value="KAJ8463643.1"/>
    <property type="molecule type" value="Genomic_DNA"/>
</dbReference>
<evidence type="ECO:0000256" key="1">
    <source>
        <dbReference type="SAM" id="MobiDB-lite"/>
    </source>
</evidence>
<proteinExistence type="predicted"/>
<feature type="compositionally biased region" description="Low complexity" evidence="1">
    <location>
        <begin position="496"/>
        <end position="513"/>
    </location>
</feature>
<dbReference type="Proteomes" id="UP001215151">
    <property type="component" value="Unassembled WGS sequence"/>
</dbReference>
<keyword evidence="3" id="KW-1185">Reference proteome</keyword>
<dbReference type="InterPro" id="IPR004345">
    <property type="entry name" value="TB2_DP1_HVA22"/>
</dbReference>